<dbReference type="OrthoDB" id="6381587at2759"/>
<evidence type="ECO:0000256" key="4">
    <source>
        <dbReference type="PROSITE-ProRule" id="PRU00302"/>
    </source>
</evidence>
<dbReference type="Proteomes" id="UP000677054">
    <property type="component" value="Unassembled WGS sequence"/>
</dbReference>
<dbReference type="AlphaFoldDB" id="A0A7R9A650"/>
<keyword evidence="4" id="KW-0768">Sushi</keyword>
<accession>A0A7R9A650</accession>
<dbReference type="EMBL" id="CAJPEV010000734">
    <property type="protein sequence ID" value="CAG0888037.1"/>
    <property type="molecule type" value="Genomic_DNA"/>
</dbReference>
<evidence type="ECO:0000259" key="6">
    <source>
        <dbReference type="PROSITE" id="PS50923"/>
    </source>
</evidence>
<feature type="region of interest" description="Disordered" evidence="5">
    <location>
        <begin position="337"/>
        <end position="381"/>
    </location>
</feature>
<feature type="region of interest" description="Disordered" evidence="5">
    <location>
        <begin position="443"/>
        <end position="468"/>
    </location>
</feature>
<keyword evidence="1" id="KW-0732">Signal</keyword>
<dbReference type="SUPFAM" id="SSF57535">
    <property type="entry name" value="Complement control module/SCR domain"/>
    <property type="match status" value="3"/>
</dbReference>
<dbReference type="EMBL" id="LR900251">
    <property type="protein sequence ID" value="CAD7244891.1"/>
    <property type="molecule type" value="Genomic_DNA"/>
</dbReference>
<feature type="domain" description="Sushi" evidence="6">
    <location>
        <begin position="1"/>
        <end position="34"/>
    </location>
</feature>
<evidence type="ECO:0000256" key="5">
    <source>
        <dbReference type="SAM" id="MobiDB-lite"/>
    </source>
</evidence>
<evidence type="ECO:0000256" key="1">
    <source>
        <dbReference type="ARBA" id="ARBA00022729"/>
    </source>
</evidence>
<dbReference type="Gene3D" id="2.10.70.10">
    <property type="entry name" value="Complement Module, domain 1"/>
    <property type="match status" value="4"/>
</dbReference>
<feature type="region of interest" description="Disordered" evidence="5">
    <location>
        <begin position="62"/>
        <end position="102"/>
    </location>
</feature>
<evidence type="ECO:0000256" key="2">
    <source>
        <dbReference type="ARBA" id="ARBA00022737"/>
    </source>
</evidence>
<dbReference type="InterPro" id="IPR035976">
    <property type="entry name" value="Sushi/SCR/CCP_sf"/>
</dbReference>
<evidence type="ECO:0000313" key="7">
    <source>
        <dbReference type="EMBL" id="CAD7244891.1"/>
    </source>
</evidence>
<feature type="domain" description="Sushi" evidence="6">
    <location>
        <begin position="146"/>
        <end position="211"/>
    </location>
</feature>
<dbReference type="InterPro" id="IPR000436">
    <property type="entry name" value="Sushi_SCR_CCP_dom"/>
</dbReference>
<dbReference type="CDD" id="cd00033">
    <property type="entry name" value="CCP"/>
    <property type="match status" value="2"/>
</dbReference>
<feature type="domain" description="Sushi" evidence="6">
    <location>
        <begin position="212"/>
        <end position="277"/>
    </location>
</feature>
<reference evidence="7" key="1">
    <citation type="submission" date="2020-11" db="EMBL/GenBank/DDBJ databases">
        <authorList>
            <person name="Tran Van P."/>
        </authorList>
    </citation>
    <scope>NUCLEOTIDE SEQUENCE</scope>
</reference>
<protein>
    <recommendedName>
        <fullName evidence="6">Sushi domain-containing protein</fullName>
    </recommendedName>
</protein>
<feature type="compositionally biased region" description="Low complexity" evidence="5">
    <location>
        <begin position="351"/>
        <end position="364"/>
    </location>
</feature>
<feature type="compositionally biased region" description="Basic residues" evidence="5">
    <location>
        <begin position="86"/>
        <end position="100"/>
    </location>
</feature>
<comment type="caution">
    <text evidence="4">Lacks conserved residue(s) required for the propagation of feature annotation.</text>
</comment>
<name>A0A7R9A650_9CRUS</name>
<keyword evidence="8" id="KW-1185">Reference proteome</keyword>
<dbReference type="InterPro" id="IPR051277">
    <property type="entry name" value="SEZ6_CSMD_C4BPB_Regulators"/>
</dbReference>
<dbReference type="PANTHER" id="PTHR45656:SF4">
    <property type="entry name" value="PROTEIN CBR-CLEC-78"/>
    <property type="match status" value="1"/>
</dbReference>
<gene>
    <name evidence="7" type="ORF">DSTB1V02_LOCUS4774</name>
</gene>
<organism evidence="7">
    <name type="scientific">Darwinula stevensoni</name>
    <dbReference type="NCBI Taxonomy" id="69355"/>
    <lineage>
        <taxon>Eukaryota</taxon>
        <taxon>Metazoa</taxon>
        <taxon>Ecdysozoa</taxon>
        <taxon>Arthropoda</taxon>
        <taxon>Crustacea</taxon>
        <taxon>Oligostraca</taxon>
        <taxon>Ostracoda</taxon>
        <taxon>Podocopa</taxon>
        <taxon>Podocopida</taxon>
        <taxon>Darwinulocopina</taxon>
        <taxon>Darwinuloidea</taxon>
        <taxon>Darwinulidae</taxon>
        <taxon>Darwinula</taxon>
    </lineage>
</organism>
<dbReference type="PANTHER" id="PTHR45656">
    <property type="entry name" value="PROTEIN CBR-CLEC-78"/>
    <property type="match status" value="1"/>
</dbReference>
<proteinExistence type="predicted"/>
<keyword evidence="2" id="KW-0677">Repeat</keyword>
<sequence length="512" mass="57554">MFECQRGYKLTGGPPGATCLRGQWSPSTLPRCEPLTHPNLHWLNNRKKRSLKAVRTGIRLGGAGGLKTRRRDDSRRQRQNFDLPKRLRPVGKGRRHRRRKKEEVLVDKERGRNETLFKFCRLQLAFVRLMPEDDRAGFFRVAGNQEMCDPLNESFMEIEVVKPGRIENETYSTGVKLMVNCTRGYVSNLEQLNLVKCVRGKWKPRKPECHPMPCRVPGAIDGRFSNSSNGENLAGGKTIPHGETIRFSCHRGYSIHGNDEQRCWYGEWASRKPDCIPEPCELPEIEEGEYQGLYRARQSIAHGTTIKYQCQSPYSGMEESRSAACYLGMLGPQYPSCSTQRDERAGKKAKGPGLPFRPRGIPPGRIRKWARRGGTSSGDWESFMPRLEMSAEGGQRRTQALALDPASSALMALENSGKCGRNWEEIHFRIRNVDGLRLEHEREASASCPISRPSPRTRDEAGGGWWLGSRGTGPGGRVSWDSGLLVVRRGTEALVGSAAGEVERFPGDIFET</sequence>
<dbReference type="PROSITE" id="PS50923">
    <property type="entry name" value="SUSHI"/>
    <property type="match status" value="3"/>
</dbReference>
<dbReference type="Pfam" id="PF00084">
    <property type="entry name" value="Sushi"/>
    <property type="match status" value="3"/>
</dbReference>
<keyword evidence="3" id="KW-1015">Disulfide bond</keyword>
<evidence type="ECO:0000256" key="3">
    <source>
        <dbReference type="ARBA" id="ARBA00023157"/>
    </source>
</evidence>
<evidence type="ECO:0000313" key="8">
    <source>
        <dbReference type="Proteomes" id="UP000677054"/>
    </source>
</evidence>
<dbReference type="SMART" id="SM00032">
    <property type="entry name" value="CCP"/>
    <property type="match status" value="3"/>
</dbReference>